<accession>A0A0C9UG21</accession>
<sequence length="307" mass="34053">MQAYLTPSAVLGYLEPVERTPSTHPGWRRLQCTHIPDEYVALIPPAVAQDYEVLLQYEQREIESHTPDYDHIAYYRGLKERVIKHCLKLRRNLYPLNSQEKHAFPVPKDFRVQQLHRWANARNSTDIHARFPKKHPNRPQQASPANTPPPPPPAPESNHVHWAAPEIERPSSPTSVASSESSVTADGRDGGSEYATYGGDTVPSASRKPTQPITEKNLRFHELPRQPKTPSPKRKAPRTPSPGVLYSPPSKPKKLVFEGPSPGKDSTFSAATGLSASSAASKETVVLGMLQYLVAPESPYFVQGVTP</sequence>
<feature type="compositionally biased region" description="Basic and acidic residues" evidence="1">
    <location>
        <begin position="216"/>
        <end position="225"/>
    </location>
</feature>
<dbReference type="EMBL" id="KN837133">
    <property type="protein sequence ID" value="KIJ41953.1"/>
    <property type="molecule type" value="Genomic_DNA"/>
</dbReference>
<evidence type="ECO:0000313" key="2">
    <source>
        <dbReference type="EMBL" id="KIJ41953.1"/>
    </source>
</evidence>
<feature type="compositionally biased region" description="Low complexity" evidence="1">
    <location>
        <begin position="170"/>
        <end position="185"/>
    </location>
</feature>
<organism evidence="2 3">
    <name type="scientific">Sphaerobolus stellatus (strain SS14)</name>
    <dbReference type="NCBI Taxonomy" id="990650"/>
    <lineage>
        <taxon>Eukaryota</taxon>
        <taxon>Fungi</taxon>
        <taxon>Dikarya</taxon>
        <taxon>Basidiomycota</taxon>
        <taxon>Agaricomycotina</taxon>
        <taxon>Agaricomycetes</taxon>
        <taxon>Phallomycetidae</taxon>
        <taxon>Geastrales</taxon>
        <taxon>Sphaerobolaceae</taxon>
        <taxon>Sphaerobolus</taxon>
    </lineage>
</organism>
<feature type="compositionally biased region" description="Pro residues" evidence="1">
    <location>
        <begin position="146"/>
        <end position="155"/>
    </location>
</feature>
<protein>
    <submittedName>
        <fullName evidence="2">Uncharacterized protein</fullName>
    </submittedName>
</protein>
<dbReference type="HOGENOM" id="CLU_906642_0_0_1"/>
<dbReference type="AlphaFoldDB" id="A0A0C9UG21"/>
<dbReference type="Proteomes" id="UP000054279">
    <property type="component" value="Unassembled WGS sequence"/>
</dbReference>
<proteinExistence type="predicted"/>
<reference evidence="2 3" key="1">
    <citation type="submission" date="2014-06" db="EMBL/GenBank/DDBJ databases">
        <title>Evolutionary Origins and Diversification of the Mycorrhizal Mutualists.</title>
        <authorList>
            <consortium name="DOE Joint Genome Institute"/>
            <consortium name="Mycorrhizal Genomics Consortium"/>
            <person name="Kohler A."/>
            <person name="Kuo A."/>
            <person name="Nagy L.G."/>
            <person name="Floudas D."/>
            <person name="Copeland A."/>
            <person name="Barry K.W."/>
            <person name="Cichocki N."/>
            <person name="Veneault-Fourrey C."/>
            <person name="LaButti K."/>
            <person name="Lindquist E.A."/>
            <person name="Lipzen A."/>
            <person name="Lundell T."/>
            <person name="Morin E."/>
            <person name="Murat C."/>
            <person name="Riley R."/>
            <person name="Ohm R."/>
            <person name="Sun H."/>
            <person name="Tunlid A."/>
            <person name="Henrissat B."/>
            <person name="Grigoriev I.V."/>
            <person name="Hibbett D.S."/>
            <person name="Martin F."/>
        </authorList>
    </citation>
    <scope>NUCLEOTIDE SEQUENCE [LARGE SCALE GENOMIC DNA]</scope>
    <source>
        <strain evidence="2 3">SS14</strain>
    </source>
</reference>
<keyword evidence="3" id="KW-1185">Reference proteome</keyword>
<name>A0A0C9UG21_SPHS4</name>
<feature type="compositionally biased region" description="Polar residues" evidence="1">
    <location>
        <begin position="203"/>
        <end position="214"/>
    </location>
</feature>
<feature type="region of interest" description="Disordered" evidence="1">
    <location>
        <begin position="122"/>
        <end position="265"/>
    </location>
</feature>
<gene>
    <name evidence="2" type="ORF">M422DRAFT_31568</name>
</gene>
<evidence type="ECO:0000313" key="3">
    <source>
        <dbReference type="Proteomes" id="UP000054279"/>
    </source>
</evidence>
<evidence type="ECO:0000256" key="1">
    <source>
        <dbReference type="SAM" id="MobiDB-lite"/>
    </source>
</evidence>